<evidence type="ECO:0000313" key="3">
    <source>
        <dbReference type="Proteomes" id="UP000030645"/>
    </source>
</evidence>
<evidence type="ECO:0000313" key="2">
    <source>
        <dbReference type="EMBL" id="EXB37140.1"/>
    </source>
</evidence>
<feature type="domain" description="Neprosin PEP catalytic" evidence="1">
    <location>
        <begin position="181"/>
        <end position="457"/>
    </location>
</feature>
<dbReference type="PROSITE" id="PS52045">
    <property type="entry name" value="NEPROSIN_PEP_CD"/>
    <property type="match status" value="1"/>
</dbReference>
<name>W9QP71_9ROSA</name>
<reference evidence="3" key="1">
    <citation type="submission" date="2013-01" db="EMBL/GenBank/DDBJ databases">
        <title>Draft Genome Sequence of a Mulberry Tree, Morus notabilis C.K. Schneid.</title>
        <authorList>
            <person name="He N."/>
            <person name="Zhao S."/>
        </authorList>
    </citation>
    <scope>NUCLEOTIDE SEQUENCE</scope>
</reference>
<dbReference type="PANTHER" id="PTHR31589">
    <property type="entry name" value="PROTEIN, PUTATIVE (DUF239)-RELATED-RELATED"/>
    <property type="match status" value="1"/>
</dbReference>
<accession>W9QP71</accession>
<keyword evidence="3" id="KW-1185">Reference proteome</keyword>
<dbReference type="InterPro" id="IPR053168">
    <property type="entry name" value="Glutamic_endopeptidase"/>
</dbReference>
<gene>
    <name evidence="2" type="ORF">L484_018563</name>
</gene>
<protein>
    <recommendedName>
        <fullName evidence="1">Neprosin PEP catalytic domain-containing protein</fullName>
    </recommendedName>
</protein>
<dbReference type="Proteomes" id="UP000030645">
    <property type="component" value="Unassembled WGS sequence"/>
</dbReference>
<proteinExistence type="predicted"/>
<dbReference type="Pfam" id="PF14365">
    <property type="entry name" value="Neprosin_AP"/>
    <property type="match status" value="1"/>
</dbReference>
<dbReference type="STRING" id="981085.W9QP71"/>
<dbReference type="eggNOG" id="KOG0017">
    <property type="taxonomic scope" value="Eukaryota"/>
</dbReference>
<dbReference type="InterPro" id="IPR025521">
    <property type="entry name" value="Neprosin_propep"/>
</dbReference>
<evidence type="ECO:0000259" key="1">
    <source>
        <dbReference type="PROSITE" id="PS52045"/>
    </source>
</evidence>
<sequence>MFFFFLGYIVLSQKFKQILISGMEFLQGTYSYSTATMFNNDREQDLEMKSKHLQSLDESTIVKTTQFDEDDIIDCMDINRQPSLYHPLLKNHKVQRRPSVLPSEILQSSFPIEHTQEYESGFSRKEDCPDGTVPIYRTTKVQVENAKNISRQMFHNIGRRSTNSLSTNPDSHAIFLIKSYCLRGSQQVFLKVNETNRVRFYGAAGSGSVYELNVGPGQSSSTNIWIETGPPGPVNMLLAGWMGRVDFDKEDLNLDQDISEVNASRSINGDLYPRLFIYWSVDGGEKTGCYNLLCKGFIQVHPRIGPKSRIIPVSTIGGRTFEMKLLIYQDPMTGNWWLVISTRNEMLGYWPKELVPRLAKAATDVAWGGISLAGKDGISPPIGSGRYPDGFYDRAAFFRDIKYLRKGLKQVAPSDQDDVVEGVDKSGCYGLQNDKLTRSDYWGYRFAFGGPGGSTCKH</sequence>
<dbReference type="InterPro" id="IPR004314">
    <property type="entry name" value="Neprosin"/>
</dbReference>
<dbReference type="AlphaFoldDB" id="W9QP71"/>
<dbReference type="Pfam" id="PF03080">
    <property type="entry name" value="Neprosin"/>
    <property type="match status" value="1"/>
</dbReference>
<dbReference type="EMBL" id="KE343604">
    <property type="protein sequence ID" value="EXB37140.1"/>
    <property type="molecule type" value="Genomic_DNA"/>
</dbReference>
<organism evidence="2 3">
    <name type="scientific">Morus notabilis</name>
    <dbReference type="NCBI Taxonomy" id="981085"/>
    <lineage>
        <taxon>Eukaryota</taxon>
        <taxon>Viridiplantae</taxon>
        <taxon>Streptophyta</taxon>
        <taxon>Embryophyta</taxon>
        <taxon>Tracheophyta</taxon>
        <taxon>Spermatophyta</taxon>
        <taxon>Magnoliopsida</taxon>
        <taxon>eudicotyledons</taxon>
        <taxon>Gunneridae</taxon>
        <taxon>Pentapetalae</taxon>
        <taxon>rosids</taxon>
        <taxon>fabids</taxon>
        <taxon>Rosales</taxon>
        <taxon>Moraceae</taxon>
        <taxon>Moreae</taxon>
        <taxon>Morus</taxon>
    </lineage>
</organism>
<dbReference type="PANTHER" id="PTHR31589:SF232">
    <property type="entry name" value="NEPROSIN DOMAIN-CONTAINING PROTEIN"/>
    <property type="match status" value="1"/>
</dbReference>